<proteinExistence type="inferred from homology"/>
<feature type="domain" description="Carrier" evidence="6">
    <location>
        <begin position="4758"/>
        <end position="4834"/>
    </location>
</feature>
<comment type="similarity">
    <text evidence="5">Belongs to the NRP synthetase family.</text>
</comment>
<dbReference type="GO" id="GO:0043041">
    <property type="term" value="P:amino acid activation for nonribosomal peptide biosynthetic process"/>
    <property type="evidence" value="ECO:0007669"/>
    <property type="project" value="TreeGrafter"/>
</dbReference>
<feature type="domain" description="Carrier" evidence="6">
    <location>
        <begin position="3668"/>
        <end position="3747"/>
    </location>
</feature>
<dbReference type="GO" id="GO:0005737">
    <property type="term" value="C:cytoplasm"/>
    <property type="evidence" value="ECO:0007669"/>
    <property type="project" value="TreeGrafter"/>
</dbReference>
<dbReference type="NCBIfam" id="NF003417">
    <property type="entry name" value="PRK04813.1"/>
    <property type="match status" value="8"/>
</dbReference>
<feature type="domain" description="Carrier" evidence="6">
    <location>
        <begin position="2572"/>
        <end position="2648"/>
    </location>
</feature>
<evidence type="ECO:0000313" key="8">
    <source>
        <dbReference type="Proteomes" id="UP001243989"/>
    </source>
</evidence>
<dbReference type="InterPro" id="IPR042099">
    <property type="entry name" value="ANL_N_sf"/>
</dbReference>
<feature type="domain" description="Carrier" evidence="6">
    <location>
        <begin position="1590"/>
        <end position="1666"/>
    </location>
</feature>
<dbReference type="Proteomes" id="UP001243989">
    <property type="component" value="Unassembled WGS sequence"/>
</dbReference>
<evidence type="ECO:0000256" key="3">
    <source>
        <dbReference type="ARBA" id="ARBA00022553"/>
    </source>
</evidence>
<evidence type="ECO:0000313" key="7">
    <source>
        <dbReference type="EMBL" id="KAK1624740.1"/>
    </source>
</evidence>
<dbReference type="InterPro" id="IPR000873">
    <property type="entry name" value="AMP-dep_synth/lig_dom"/>
</dbReference>
<comment type="caution">
    <text evidence="7">The sequence shown here is derived from an EMBL/GenBank/DDBJ whole genome shotgun (WGS) entry which is preliminary data.</text>
</comment>
<dbReference type="Gene3D" id="3.40.50.980">
    <property type="match status" value="2"/>
</dbReference>
<dbReference type="Gene3D" id="3.30.559.10">
    <property type="entry name" value="Chloramphenicol acetyltransferase-like domain"/>
    <property type="match status" value="5"/>
</dbReference>
<dbReference type="GO" id="GO:0016874">
    <property type="term" value="F:ligase activity"/>
    <property type="evidence" value="ECO:0007669"/>
    <property type="project" value="UniProtKB-KW"/>
</dbReference>
<dbReference type="CDD" id="cd05918">
    <property type="entry name" value="A_NRPS_SidN3_like"/>
    <property type="match status" value="5"/>
</dbReference>
<dbReference type="Gene3D" id="1.10.1200.10">
    <property type="entry name" value="ACP-like"/>
    <property type="match status" value="5"/>
</dbReference>
<dbReference type="RefSeq" id="XP_060440735.1">
    <property type="nucleotide sequence ID" value="XM_060585343.1"/>
</dbReference>
<keyword evidence="4" id="KW-0436">Ligase</keyword>
<dbReference type="Gene3D" id="3.40.50.12780">
    <property type="entry name" value="N-terminal domain of ligase-like"/>
    <property type="match status" value="6"/>
</dbReference>
<dbReference type="GO" id="GO:0031177">
    <property type="term" value="F:phosphopantetheine binding"/>
    <property type="evidence" value="ECO:0007669"/>
    <property type="project" value="InterPro"/>
</dbReference>
<sequence length="5768" mass="631919">MDGFFNYPLVVQGLVHRDRVELALVYNPDVLSSAQIDSLAHQYDHVVQQLLRQDETPLADVAVTSALDVEKAVEWNSREIPDIMSTCVHTLFEEQARQRPEAPAVYAWDAQLNYHELDIAANKLAHHLVTEYGARCDDIIHVCFEKSAWFIVAILAINKAGAAWSALDPTHPSDRHRQITQQTSSRITLASPTTYKQCAGLMASVVVVSAELDYTLDASLGLHAPETSVSPDNAAYVLFTSGSTGVPKGFVMEHESVCTSQTAIIKRLGMGSDARMLQFASYVFDAVILEAIGTLIAGACICIPSGHMRMNNLTEFLQDAQATWSLLTPSYLRTLTPDDIPSLKVLIATGEAVGKDIIDAWHGRVRLFNGWGPAETCVFSTLHEYGPTDTSLTIGRPVGGCCWIVDPKDPQRLAPTGCVGEIVIQGPTLLREYLGNQQLTEQSMVRSLPSWSPRRDETRFNRFYKSGDLAVYNKADGTIEFAGRKDTQVKIRGLRVELSEVEHHVREALEEACQVAVDVFKTDAGSHLVAYFCFTNDMQADGPLIGPNGPFMSITSRLKRTIATMAGQLAVRLPQYMVPTLFIPCRYMPVITSTKLDRKKLRSATAALDRQETALYSLADGKHRQPGTEAEVRMQKLWSDLLGLPLEMIGRDDSFLRIGGDSISAIRLVSAGRRAEGLMAIATRQAGSYVAKHVYRLENADMGRFKTAWETTVDLCANLRTRIALFQGESIQVVVKDDIAWDTDDQSESDASFMGYGSRLCRYRITQGADGAKYFVWKIHHAINDGWTGRIVMETLDKAYRHPEVNVRAPAPYSDFIRYILGLNREHSAAYWTDQLRDAKRTQFPAVSRSSALTTTDRTEDRKTRILKTSIDFPASTDTRVTAATVLRAAWALVLSRHTESEDVCFGTTVSGRHAPMEGIEDVVGPVVATVPVRVQIDRQQSVSSFLDQIQSQATSMVIHEHFGLQNIAKLSSEARDACDLSSLFIIQPAQQLEFAGMDSSSPIMEAATEVEDMSNTFEGSSYVNYPFVLQAHTYTGRIDLVAFYDASVIQESQVQMIAHHYEAAVQSLLAQNDNDALLDSLSLTGVQDISQIMLWNSNSPRLENACLQDLFERTRANNPDRDAICSWDGTLTYGELYRLSTELGKHLAGLGVGPETVVPFCFEKSLWAIVAIMGIVKSGGAFVPLDPSHPSSRHEAIMRQVGAKIVLTSPSLEALFLDRVATVLSLSDDFFPEPHVLGQPSRSEAESNIINPASPHNAAYVIFTSGSTGTPKGIVVEHAALCTSILGLKNEFGDSLSSRVLQFSSHVFDASIIEILGTLVFGGTVCVPSEAQRLQDIAGFLTEAQVNTAIVTPLAATTIGRPFNARCWIVEPDNHDVLTPLGCIGELVVESYALARGYLSDEQRTNEMFLEHTAWSWTATETNRPRLYRTGDLVRYNPDGTMAYVGRADTQVKLRGQRIELTEIEHHIKSSCVEISHTVVDVVHGDSSETLVAFLSFDDIDGSASPEDASIKLLAVEGLVQARLAKILSDLQADLPRYMVPGLFLPLNIMPFGQSMKLDKKQLQAIAAEISQEERAMIASLISHRDRVAPSTEMEVKLRDLWAQVLNINPENISRHDSFLRIGGDSITTIKLTTQARLLGIGITVASVFKDSQLDIMAANATTLEDEVASNAEPFSLLPVSEIDVALSHAAEQCGLPVEAIEDVYPCTKLQEGLMALAVKQARTYIARFSFRLADHADVARFKAAWERTVSLCGVLRTRIVFYKGSFYQVLVKEDVDWTTLGSHDLYSSAISKNAREVEMTSGSRLCHYALAKSNDGSTHFTWVIHHAVYDGWSIRLITEALYRVYYGTETIESAPRPYSDFIRYVNGLDREAGAEYWTTQLQDAKRANFPLPSPSSALASGSDTSRSLHQTIQLPPTTGMHSSVTKATILRAAWALLLSSYSDSDDVCFGTTISGRQAPVAGIESITGPIIATVPLRVRLDGRQQRTVSDYLVDVQNQGIDMVPYEQFGLQAIAKLSRDAKEACDFSSLLVIQPISHLAYSDDSSGALLESSRSKEEATKELQGYFNYPLVAQGHVHDDHAKLVLIYDSRVLSEDQVATLSHQFAHLVQQLGDAHKDEPLADINMAGPWDLQQAVERNNNQPEVVEDCVHHFIERHARNAPGSLAVSAWDGELTYSQLDAASDRLAAHLVSDLSVANDHVVHVCFEKSVWFFVSIVALNKAGCAWVPLDPSHPLTRQRDVARQTAAKLALSSPSNASMCAELVPHVLEVSSALDDMLRRSGPGLSCLSGRGVTPRNASYVLFTSGSTGTPKGLVMEHRSVCTALVAIGKRVGIHSGARMLQFASYVFDACIGEALGAFIAGASIHVPSEEMRMNSLREFIRDQEVTWALLTPAFIRTLAPDDVPSLKTLMLAGEAVGRDILRQWFGKVRLFNGWGPAETCVFSTLHKWESATDSPLTIGKPVGGCVWLVDPENPQRLAPIGCVGEAVGGDEEQDVFLPFTTDLKQQISAMVSALSSKLPPYMVPTMFIPCRSMPVISSTKLDRKTLRSLTSSLAKEHLASYSLVDAEKRLPETLLESRLQSIWAEALGIPAKRIGLDDSFIALGGDSIVAISVTTTAREQGILLAVADIFNDPRLCAVAAKARLVSADLSTDEVEPWSLLPASEHNHVKETAMEQCKISAARVVDAFPCTGIQAGLITLAERYPGSYMARFNIPLPKIVDLELFKEAVTYMVRACENLRTRFIMTTQGPRQIIAHEAVTWQNREPLPLAEVSAKPPPSVGYGSRLSFYTLAQERDQLYMVWDLHHSIFDGWTMGRMTQILQDACAGSRIVQPLSYNKFVRYTASQTQDQARDYWISQLDGADPVEFPAVPANISEIRCDGAVLRSITVPERPGSNITTATILRAAWAVIVSRYSGSGGVVIGSTISGRGVPIPGIQDILGPTIGTVPVHVKVNGSDRIVDFLGDVQSQANAMIPFEHTGLQTIAKLSPLARDACDFKNHLVIQPGGKPANAPETCIKINDMTAGKNQSYDVYPLVFQCVVGDKSAVEIMASHDTRVIPPVMMDRICDQFAHVAMQLSTADRSLRLSDMELCGPHDIRQISQWNMTRPPTAVRECVHDMISKRAASQPTHPAVDSWDGHLTYSELDRLSDVLANHLRTLGVCPNTHVPICFEKSMWATVATLAVLKAGAAFVPLDPTYPETRRRHLAEQVEAEVVLASPTTSPSCVGTAPTIVSVSATLLSQLPNGESTTGTRTTSNTALASPDTAAYVIFTSGSTGKPKGVVVDHIALCSSIMGHGTAYGLSPSSRVLQFSNYAFDGSLSEILTPLVLGGTICVPSDTDRLQETAKFIRDNHVNVAMLTPSFATTLTPEEVPGLETLLLGGEALTMENLDTWFGHVKLINAYGPTEVCVDCVSHIFTSVDESPTTIGLSQNATSWIVDPQDHDRLAPIGCVGELLVQGYALSRGYLDDAEQTAKVFISNPAWLQHFMSNPGPLQRFYKTGDLVKYNDDGSIEYLGRRDNQVKLRGQRIELAEIEHQMKRACADVEHAAVEVVKRESGATLLGFVTFRASGEESPEASSSSSRRDPDLVLLPMDETSEARVISILASLRAVLPDYMVPKHIFPLRDMPFGSSMKLDRKALRAFSSHLTLESLSTTALVGAREPSLSLPTSKMELKLRDVWAQILHISPSSIDREDNFLRIGGDSITAIQLVTLARKNDINITVSSIFKDARLSSLASMATVAGGNVTDLDAVPFSMLKVSLVDKILNQAAEQCGLTSSGAIEDAYPCSKFQEGLMALTEKMKGSYVAKLLYKIPSDIDLDKFKMAWKKTVVLFHNLRTRIVFLDGATIQVVVRDQEAVWDSFGDVSVHDALDGKPEMTYGSRLSRYAVAKGEDGSNYFVWTLHHAIYDGWSLRIIMETLHKIYYGDDDHEIVPYSRFIKYIGEADHEAGSRYWSQQLRDARPATFPPPGRATGPFKTRVTSTIISSPTSGGSAVTKATILRAAWAILLARYSEDTDDICFATSASGRQAPVPGLEDMAGPVVATVPHRIRLNREQPISQFLCDVQDQASEMVPFEQFGLQEIAKLSTEAKEICDFSSLFVIQPGQSEDEAADGTPGQILVTASSEQFHGSENIEGYFSYPLVAQAHVFENFVELSLIYDANILPESQMTAFSNQFDNIVQQLLPQNQSPLSSVSVAGSFDLQQSMQWNSEYSPIVNACFHQLLEEQAVRRPSAPAIIAADGELTYAALNRAANRLAHHLVKLGVGVGELVHVCFEKSVWFFVSILAINKAGAAWVPLDPSHPEQHQARVTQQTKAKLALASVINTPRVTGLVSTIVEVSKELDDTLQRDLKTDNSKRAPKASVGPRDICYVLFTSGSTGTPKGVVLEHRSVCTMQTAAGKRLKMTHDVRIMQFASYVFDMSVAETIMPLIHGACVCVPSDEIRVSGLLSQFIRDMRITWLFLTPAFGRTLKPDEVPGVEVLLLGGEALSRDNLDTWLGRVRLVNAWGPTETCVFGTLHELDPSDENPSHLTIGRPVGGKCWIVDPRNHDRLAPIGCAGEIVIQGPTLLREYLGDPTRTEESTVRRLPEWVSQLPGWDRFFKTGDLARYNADGTIEFIGRKDGQVKVRGFRIEVGAVEYNIRAVMYVTDVAVDVLRTDGGATLVGYFVCANEESDGKEDDGDLFQAITPGFERRIRAMIGDLRARLPHYMVPTTFIPCRRLPFVTSDKLDRGLLRQLTSALDRNELAAYSLVDTQKRAPATAMELRLRHIWADVLRIPVDSIGRDDDFIALGGESIAAISVSTKARESGICVTVAKLFEDPRLLAVAASATWLNDGPLDGNSEPWSLVPSENRDMIIGTAVEQCRPHRPLPPQSVVDAFPCTPMQEGLLALAETRPGSYMARLTITAREGLPIDMNRLTAAVATTVSVCDNLRTRFLLSPRGSVQIIVDEEITWQQPDEIVRLSDALATSTPVVDYGTPLSYFTLARDDQDRVCVLWDIHHSVFDGWTMGHMVRIMQEAYSGSSVTTRQVSIANYVKHTQSVTKEELRDYWVSQLEGADSAKFPSLPIGMSGSQVRCTGAVRSHLRITERPGSAVTTPSLLRAAWAFLVGLYSESDRVVFGSTMSGRTAPVVGIERILGPTISTVPVQVHVDPELTVGEFLTKVQKQANAMIPFEHTGLQNISKYGPAGQKACDFHNQLVIQPAAPVSDGLQEVSDLQITDVASKNESFDIYPLVMQCNVGPDDSVDVSASFDPCVIPETQMRRMCEQFEHVVSQLCGADETLKLSDINVCGPHDMAEIREWNFETLPPPEAVRTCAHDLIRQKSLETPRKEAIYSWEGNLTYGQLDALSTALATRLIGLGVGPEVLVPMCFEKSRWAIVAMLGIMKAGGAFVPLDPTSSLARKQELVQRVNARVVVLSSALAEPCVELAPHIVQLSSASISDLLSSSQHASAHSSTVPPPKTPAYVIFTSGSTGKPKGVVVEHTALSSSIMGHGKAYGLSSRSRVLQFSNFVFDGCLSEILTPLVFGGTVCIPAEGDRIHNVARFMHDADVNVAMLTPSFVSTLAPQDLPCLDTLLLGGEALTKQNVETWLPVVNKLINAYGPTETCVDCMSHIFHSADELPTTIGRSQNATAWIVNPSNHNLLAPIGCVGELIIQGYTLARGYHNDGEQTRAAFVENPDFMSAFAPTGPTRFYKTGDLVRYNTDGTIHYVGRRDTQVKLRGQRIELGEIEQIIKLTAPNMIEHAVVDVVSRDSGDVLTAFLSLFNN</sequence>
<dbReference type="PROSITE" id="PS00012">
    <property type="entry name" value="PHOSPHOPANTETHEINE"/>
    <property type="match status" value="2"/>
</dbReference>
<dbReference type="InterPro" id="IPR001242">
    <property type="entry name" value="Condensation_dom"/>
</dbReference>
<name>A0AAI9ZHN0_9PEZI</name>
<dbReference type="InterPro" id="IPR009081">
    <property type="entry name" value="PP-bd_ACP"/>
</dbReference>
<dbReference type="NCBIfam" id="TIGR01733">
    <property type="entry name" value="AA-adenyl-dom"/>
    <property type="match status" value="4"/>
</dbReference>
<dbReference type="InterPro" id="IPR045851">
    <property type="entry name" value="AMP-bd_C_sf"/>
</dbReference>
<dbReference type="EMBL" id="JAHMHQ010000023">
    <property type="protein sequence ID" value="KAK1624740.1"/>
    <property type="molecule type" value="Genomic_DNA"/>
</dbReference>
<protein>
    <submittedName>
        <fullName evidence="7">Nonribosomal peptide synthase</fullName>
    </submittedName>
</protein>
<dbReference type="FunFam" id="3.40.50.980:FF:000001">
    <property type="entry name" value="Non-ribosomal peptide synthetase"/>
    <property type="match status" value="2"/>
</dbReference>
<dbReference type="InterPro" id="IPR020806">
    <property type="entry name" value="PKS_PP-bd"/>
</dbReference>
<dbReference type="Gene3D" id="3.30.559.30">
    <property type="entry name" value="Nonribosomal peptide synthetase, condensation domain"/>
    <property type="match status" value="6"/>
</dbReference>
<evidence type="ECO:0000256" key="1">
    <source>
        <dbReference type="ARBA" id="ARBA00005179"/>
    </source>
</evidence>
<dbReference type="InterPro" id="IPR006162">
    <property type="entry name" value="Ppantetheine_attach_site"/>
</dbReference>
<evidence type="ECO:0000256" key="2">
    <source>
        <dbReference type="ARBA" id="ARBA00022450"/>
    </source>
</evidence>
<dbReference type="CDD" id="cd19545">
    <property type="entry name" value="FUM14_C_NRPS-like"/>
    <property type="match status" value="5"/>
</dbReference>
<dbReference type="Pfam" id="PF00668">
    <property type="entry name" value="Condensation"/>
    <property type="match status" value="5"/>
</dbReference>
<dbReference type="InterPro" id="IPR010071">
    <property type="entry name" value="AA_adenyl_dom"/>
</dbReference>
<dbReference type="GeneID" id="85470205"/>
<dbReference type="SUPFAM" id="SSF47336">
    <property type="entry name" value="ACP-like"/>
    <property type="match status" value="5"/>
</dbReference>
<dbReference type="FunFam" id="3.40.50.12780:FF:000014">
    <property type="entry name" value="Nonribosomal peptide synthetase 1"/>
    <property type="match status" value="2"/>
</dbReference>
<keyword evidence="3" id="KW-0597">Phosphoprotein</keyword>
<evidence type="ECO:0000259" key="6">
    <source>
        <dbReference type="PROSITE" id="PS50075"/>
    </source>
</evidence>
<dbReference type="InterPro" id="IPR036736">
    <property type="entry name" value="ACP-like_sf"/>
</dbReference>
<dbReference type="PANTHER" id="PTHR45527">
    <property type="entry name" value="NONRIBOSOMAL PEPTIDE SYNTHETASE"/>
    <property type="match status" value="1"/>
</dbReference>
<dbReference type="SUPFAM" id="SSF56801">
    <property type="entry name" value="Acetyl-CoA synthetase-like"/>
    <property type="match status" value="6"/>
</dbReference>
<dbReference type="Gene3D" id="3.30.300.30">
    <property type="match status" value="6"/>
</dbReference>
<dbReference type="InterPro" id="IPR020845">
    <property type="entry name" value="AMP-binding_CS"/>
</dbReference>
<dbReference type="FunFam" id="3.30.559.30:FF:000003">
    <property type="entry name" value="Nonribosomal peptide synthase SidD"/>
    <property type="match status" value="4"/>
</dbReference>
<keyword evidence="8" id="KW-1185">Reference proteome</keyword>
<dbReference type="FunFam" id="3.30.300.30:FF:000015">
    <property type="entry name" value="Nonribosomal peptide synthase SidD"/>
    <property type="match status" value="5"/>
</dbReference>
<feature type="non-terminal residue" evidence="7">
    <location>
        <position position="5768"/>
    </location>
</feature>
<dbReference type="InterPro" id="IPR023213">
    <property type="entry name" value="CAT-like_dom_sf"/>
</dbReference>
<dbReference type="PROSITE" id="PS00455">
    <property type="entry name" value="AMP_BINDING"/>
    <property type="match status" value="6"/>
</dbReference>
<accession>A0AAI9ZHN0</accession>
<dbReference type="FunFam" id="1.10.1200.10:FF:000005">
    <property type="entry name" value="Nonribosomal peptide synthetase 1"/>
    <property type="match status" value="1"/>
</dbReference>
<gene>
    <name evidence="7" type="ORF">BDP81DRAFT_329770</name>
</gene>
<dbReference type="SMART" id="SM00823">
    <property type="entry name" value="PKS_PP"/>
    <property type="match status" value="2"/>
</dbReference>
<dbReference type="Pfam" id="PF00501">
    <property type="entry name" value="AMP-binding"/>
    <property type="match status" value="6"/>
</dbReference>
<dbReference type="SUPFAM" id="SSF52777">
    <property type="entry name" value="CoA-dependent acyltransferases"/>
    <property type="match status" value="11"/>
</dbReference>
<dbReference type="PROSITE" id="PS50075">
    <property type="entry name" value="CARRIER"/>
    <property type="match status" value="4"/>
</dbReference>
<comment type="pathway">
    <text evidence="1">Secondary metabolite biosynthesis.</text>
</comment>
<organism evidence="7 8">
    <name type="scientific">Colletotrichum phormii</name>
    <dbReference type="NCBI Taxonomy" id="359342"/>
    <lineage>
        <taxon>Eukaryota</taxon>
        <taxon>Fungi</taxon>
        <taxon>Dikarya</taxon>
        <taxon>Ascomycota</taxon>
        <taxon>Pezizomycotina</taxon>
        <taxon>Sordariomycetes</taxon>
        <taxon>Hypocreomycetidae</taxon>
        <taxon>Glomerellales</taxon>
        <taxon>Glomerellaceae</taxon>
        <taxon>Colletotrichum</taxon>
        <taxon>Colletotrichum acutatum species complex</taxon>
    </lineage>
</organism>
<evidence type="ECO:0000256" key="4">
    <source>
        <dbReference type="ARBA" id="ARBA00022598"/>
    </source>
</evidence>
<dbReference type="PANTHER" id="PTHR45527:SF1">
    <property type="entry name" value="FATTY ACID SYNTHASE"/>
    <property type="match status" value="1"/>
</dbReference>
<dbReference type="GO" id="GO:0044550">
    <property type="term" value="P:secondary metabolite biosynthetic process"/>
    <property type="evidence" value="ECO:0007669"/>
    <property type="project" value="TreeGrafter"/>
</dbReference>
<evidence type="ECO:0000256" key="5">
    <source>
        <dbReference type="ARBA" id="ARBA00029454"/>
    </source>
</evidence>
<dbReference type="Pfam" id="PF00550">
    <property type="entry name" value="PP-binding"/>
    <property type="match status" value="5"/>
</dbReference>
<reference evidence="7" key="1">
    <citation type="submission" date="2021-06" db="EMBL/GenBank/DDBJ databases">
        <title>Comparative genomics, transcriptomics and evolutionary studies reveal genomic signatures of adaptation to plant cell wall in hemibiotrophic fungi.</title>
        <authorList>
            <consortium name="DOE Joint Genome Institute"/>
            <person name="Baroncelli R."/>
            <person name="Diaz J.F."/>
            <person name="Benocci T."/>
            <person name="Peng M."/>
            <person name="Battaglia E."/>
            <person name="Haridas S."/>
            <person name="Andreopoulos W."/>
            <person name="Labutti K."/>
            <person name="Pangilinan J."/>
            <person name="Floch G.L."/>
            <person name="Makela M.R."/>
            <person name="Henrissat B."/>
            <person name="Grigoriev I.V."/>
            <person name="Crouch J.A."/>
            <person name="De Vries R.P."/>
            <person name="Sukno S.A."/>
            <person name="Thon M.R."/>
        </authorList>
    </citation>
    <scope>NUCLEOTIDE SEQUENCE</scope>
    <source>
        <strain evidence="7">CBS 102054</strain>
    </source>
</reference>
<keyword evidence="2" id="KW-0596">Phosphopantetheine</keyword>